<gene>
    <name evidence="1" type="ORF">M441DRAFT_33673</name>
</gene>
<dbReference type="STRING" id="1042311.A0A2T3ZJ32"/>
<dbReference type="Proteomes" id="UP000240493">
    <property type="component" value="Unassembled WGS sequence"/>
</dbReference>
<dbReference type="OrthoDB" id="4144003at2759"/>
<dbReference type="AlphaFoldDB" id="A0A2T3ZJ32"/>
<keyword evidence="2" id="KW-1185">Reference proteome</keyword>
<dbReference type="PANTHER" id="PTHR37540">
    <property type="entry name" value="TRANSCRIPTION FACTOR (ACR-2), PUTATIVE-RELATED-RELATED"/>
    <property type="match status" value="1"/>
</dbReference>
<dbReference type="EMBL" id="KZ679257">
    <property type="protein sequence ID" value="PTB44810.1"/>
    <property type="molecule type" value="Genomic_DNA"/>
</dbReference>
<reference evidence="1 2" key="1">
    <citation type="submission" date="2016-07" db="EMBL/GenBank/DDBJ databases">
        <title>Multiple horizontal gene transfer events from other fungi enriched the ability of initially mycotrophic Trichoderma (Ascomycota) to feed on dead plant biomass.</title>
        <authorList>
            <consortium name="DOE Joint Genome Institute"/>
            <person name="Aerts A."/>
            <person name="Atanasova L."/>
            <person name="Chenthamara K."/>
            <person name="Zhang J."/>
            <person name="Grujic M."/>
            <person name="Henrissat B."/>
            <person name="Kuo A."/>
            <person name="Salamov A."/>
            <person name="Lipzen A."/>
            <person name="Labutti K."/>
            <person name="Barry K."/>
            <person name="Miao Y."/>
            <person name="Rahimi M.J."/>
            <person name="Shen Q."/>
            <person name="Grigoriev I.V."/>
            <person name="Kubicek C.P."/>
            <person name="Druzhinina I.S."/>
        </authorList>
    </citation>
    <scope>NUCLEOTIDE SEQUENCE [LARGE SCALE GENOMIC DNA]</scope>
    <source>
        <strain evidence="1 2">CBS 433.97</strain>
    </source>
</reference>
<evidence type="ECO:0000313" key="1">
    <source>
        <dbReference type="EMBL" id="PTB44810.1"/>
    </source>
</evidence>
<organism evidence="1 2">
    <name type="scientific">Trichoderma asperellum (strain ATCC 204424 / CBS 433.97 / NBRC 101777)</name>
    <dbReference type="NCBI Taxonomy" id="1042311"/>
    <lineage>
        <taxon>Eukaryota</taxon>
        <taxon>Fungi</taxon>
        <taxon>Dikarya</taxon>
        <taxon>Ascomycota</taxon>
        <taxon>Pezizomycotina</taxon>
        <taxon>Sordariomycetes</taxon>
        <taxon>Hypocreomycetidae</taxon>
        <taxon>Hypocreales</taxon>
        <taxon>Hypocreaceae</taxon>
        <taxon>Trichoderma</taxon>
    </lineage>
</organism>
<name>A0A2T3ZJ32_TRIA4</name>
<accession>A0A2T3ZJ32</accession>
<dbReference type="PANTHER" id="PTHR37540:SF5">
    <property type="entry name" value="TRANSCRIPTION FACTOR DOMAIN-CONTAINING PROTEIN"/>
    <property type="match status" value="1"/>
</dbReference>
<sequence length="559" mass="63489">MDSSLLFVNKTQTSRILSRSKAGERSAILSHVQSKRRRHEAETSQISKPWAGFTTTLSKSEASEISETVEEKLTFFVDNDDLTARSAKSLAVNKKQKQQREAAEKRLSLAYASSKSLSKAMQPSYNASDPFHCTVANLDAGTHAILHITFSHASRVNFLAESFAPLSTLLQHAPMRHDRMFQLRLNRCVEDQKLMYSTLAYGSSLLGWTMGRFHSSKQPEYFLDKALRAVRVYLSTPGYVVDDWLLLSMYGLAITEMWNCLPIMWRQLPERHAMASKQGSRGFSACRMHLKTLLQVVDDAGGWERFDPYVLDSVILADKFMAITSRKPPVIPATWDPGPLPFATLEECGITEEGLLTILPRLGTGFFQEALSEDLNHTLQDLVAYCRIASTVWSYSSTRPDTEGWLFRQSQSISYRFLIYALKQNANYLERCTSLASLAFILTSIPARGPQMSAQDVTSHLFDLLQEEQFLEEKVNMSDGLWFWLLFMGCVVSEPSPHRLWFLERMTDYCDGGEMTESNFEQRLEPYLFLPSRQGARISAVLEYLNSMATGRWNLQETL</sequence>
<evidence type="ECO:0000313" key="2">
    <source>
        <dbReference type="Proteomes" id="UP000240493"/>
    </source>
</evidence>
<protein>
    <submittedName>
        <fullName evidence="1">Uncharacterized protein</fullName>
    </submittedName>
</protein>
<proteinExistence type="predicted"/>